<proteinExistence type="predicted"/>
<dbReference type="InterPro" id="IPR008323">
    <property type="entry name" value="UCP033563"/>
</dbReference>
<comment type="caution">
    <text evidence="1">The sequence shown here is derived from an EMBL/GenBank/DDBJ whole genome shotgun (WGS) entry which is preliminary data.</text>
</comment>
<dbReference type="OrthoDB" id="9781616at2"/>
<dbReference type="RefSeq" id="WP_136336000.1">
    <property type="nucleotide sequence ID" value="NZ_QXMP01000014.1"/>
</dbReference>
<sequence>MFLINPFRAVIPVPDKVAHVVTRDLRSYSPEELQAILKYNPYSFLQVINPGHRYNKEVTGEDRNILVRNRYLEFVQEKVLVKDDQQALFLYQLDHDTLSCMGLLGNLHLSHYEKSRVKPHEKTLKARVEIFQDYLRTTRIQTDPVLLVHDDDSTLQEYLEKLRANEPCLNFTTPDKQKHRLWRITDQTAIERISNYLEKMNTIYIADGHHRISSSAKMYKESTQDGHQDSAYVMSLFAAASQVRISGFTRLVHDLNGLSKADFLIALDRFFIVEEKVSQHLEPTNPLEFTMYLDGGFYSLTLRDQFLKDHPLKDLPPNILQRTVLKPILNIKSMRRSKRITYIHSLNGELKMKNLIDEGLYEVGFTHFPVSFEQLKAVADKGLRMPPKSTYIEPKLKSALTVFEF</sequence>
<dbReference type="Proteomes" id="UP000305939">
    <property type="component" value="Unassembled WGS sequence"/>
</dbReference>
<accession>A0A4S3M2T3</accession>
<organism evidence="1 2">
    <name type="scientific">Robertkochia marina</name>
    <dbReference type="NCBI Taxonomy" id="1227945"/>
    <lineage>
        <taxon>Bacteria</taxon>
        <taxon>Pseudomonadati</taxon>
        <taxon>Bacteroidota</taxon>
        <taxon>Flavobacteriia</taxon>
        <taxon>Flavobacteriales</taxon>
        <taxon>Flavobacteriaceae</taxon>
        <taxon>Robertkochia</taxon>
    </lineage>
</organism>
<dbReference type="PIRSF" id="PIRSF033563">
    <property type="entry name" value="UCP033563"/>
    <property type="match status" value="1"/>
</dbReference>
<dbReference type="PANTHER" id="PTHR36454">
    <property type="entry name" value="LMO2823 PROTEIN"/>
    <property type="match status" value="1"/>
</dbReference>
<name>A0A4S3M2T3_9FLAO</name>
<dbReference type="EMBL" id="SSMC01000002">
    <property type="protein sequence ID" value="THD67795.1"/>
    <property type="molecule type" value="Genomic_DNA"/>
</dbReference>
<keyword evidence="2" id="KW-1185">Reference proteome</keyword>
<dbReference type="PANTHER" id="PTHR36454:SF1">
    <property type="entry name" value="DUF1015 DOMAIN-CONTAINING PROTEIN"/>
    <property type="match status" value="1"/>
</dbReference>
<reference evidence="1 2" key="1">
    <citation type="submission" date="2019-04" db="EMBL/GenBank/DDBJ databases">
        <title>Draft genome sequence of Robertkochia marina CC-AMO-30D.</title>
        <authorList>
            <person name="Hameed A."/>
            <person name="Lin S.-Y."/>
            <person name="Shahina M."/>
            <person name="Lai W.-A."/>
            <person name="Young C.-C."/>
        </authorList>
    </citation>
    <scope>NUCLEOTIDE SEQUENCE [LARGE SCALE GENOMIC DNA]</scope>
    <source>
        <strain evidence="1 2">CC-AMO-30D</strain>
    </source>
</reference>
<evidence type="ECO:0000313" key="2">
    <source>
        <dbReference type="Proteomes" id="UP000305939"/>
    </source>
</evidence>
<evidence type="ECO:0000313" key="1">
    <source>
        <dbReference type="EMBL" id="THD67795.1"/>
    </source>
</evidence>
<dbReference type="AlphaFoldDB" id="A0A4S3M2T3"/>
<gene>
    <name evidence="1" type="ORF">E7Z59_09095</name>
</gene>
<dbReference type="Pfam" id="PF06245">
    <property type="entry name" value="DUF1015"/>
    <property type="match status" value="1"/>
</dbReference>
<protein>
    <submittedName>
        <fullName evidence="1">DUF1015 domain-containing protein</fullName>
    </submittedName>
</protein>